<name>A0AAW0TM78_SCYPA</name>
<dbReference type="Proteomes" id="UP001487740">
    <property type="component" value="Unassembled WGS sequence"/>
</dbReference>
<dbReference type="SMART" id="SM00020">
    <property type="entry name" value="Tryp_SPc"/>
    <property type="match status" value="1"/>
</dbReference>
<keyword evidence="5" id="KW-0353">Hemolymph clotting</keyword>
<dbReference type="EMBL" id="JARAKH010000030">
    <property type="protein sequence ID" value="KAK8387741.1"/>
    <property type="molecule type" value="Genomic_DNA"/>
</dbReference>
<keyword evidence="15" id="KW-1185">Reference proteome</keyword>
<dbReference type="InterPro" id="IPR033116">
    <property type="entry name" value="TRYPSIN_SER"/>
</dbReference>
<evidence type="ECO:0000256" key="7">
    <source>
        <dbReference type="ARBA" id="ARBA00023157"/>
    </source>
</evidence>
<evidence type="ECO:0000256" key="1">
    <source>
        <dbReference type="ARBA" id="ARBA00022659"/>
    </source>
</evidence>
<sequence length="378" mass="40492">MATTRSLALDMRTGFVVLFLCATAQLCFGQYDSSGGGNITTPATATEGNGGASTGTPATSEEQHTATEEHDSTLLDEERSTAEIKTTTTGSQEPDLDTMTTSGPEVILGEPGLRQVYSLGPINASTELRLDTCGSRGRIIGGLLSTTGAWPWAVAVKDKYGSHYCGGVLISSRHILTAAHCIEHPDLADRLPLKVTVGDYDLSTNEESDSRTEWVHEAFTHNQYNYPTLHNNDIGVLVVQDEIDGGSDVTPVCLPSAQLDLPVGTELFIVGWGATVYKGPVVNELRQVKLTVLDDSRCSDVYNEFKADRMYCVGDLVGGKDACQGDSGGPLLYRDHDGKWYVVGVVSFGSQCGVAEYPGVYSSVPFHLGLINWALQNS</sequence>
<keyword evidence="1" id="KW-0768">Sushi</keyword>
<keyword evidence="3 12" id="KW-0732">Signal</keyword>
<evidence type="ECO:0000313" key="15">
    <source>
        <dbReference type="Proteomes" id="UP001487740"/>
    </source>
</evidence>
<feature type="domain" description="Peptidase S1" evidence="13">
    <location>
        <begin position="139"/>
        <end position="378"/>
    </location>
</feature>
<evidence type="ECO:0000256" key="12">
    <source>
        <dbReference type="SAM" id="SignalP"/>
    </source>
</evidence>
<dbReference type="CDD" id="cd00190">
    <property type="entry name" value="Tryp_SPc"/>
    <property type="match status" value="1"/>
</dbReference>
<dbReference type="EC" id="3.4.21.84" evidence="9"/>
<comment type="catalytic activity">
    <reaction evidence="8">
        <text>Selective cleavage of 103-Arg-|-Ser-104 and 124-Ile-|-Ile-125 bonds in Limulus clotting factor B to form activated factor B. Cleavage of -Pro-Arg-|-Xaa- bonds in synthetic substrates.</text>
        <dbReference type="EC" id="3.4.21.84"/>
    </reaction>
</comment>
<dbReference type="SUPFAM" id="SSF50494">
    <property type="entry name" value="Trypsin-like serine proteases"/>
    <property type="match status" value="1"/>
</dbReference>
<evidence type="ECO:0000256" key="8">
    <source>
        <dbReference type="ARBA" id="ARBA00052079"/>
    </source>
</evidence>
<keyword evidence="6 10" id="KW-0720">Serine protease</keyword>
<dbReference type="PROSITE" id="PS00134">
    <property type="entry name" value="TRYPSIN_HIS"/>
    <property type="match status" value="1"/>
</dbReference>
<dbReference type="GO" id="GO:0006508">
    <property type="term" value="P:proteolysis"/>
    <property type="evidence" value="ECO:0007669"/>
    <property type="project" value="UniProtKB-KW"/>
</dbReference>
<keyword evidence="2 10" id="KW-0645">Protease</keyword>
<organism evidence="14 15">
    <name type="scientific">Scylla paramamosain</name>
    <name type="common">Mud crab</name>
    <dbReference type="NCBI Taxonomy" id="85552"/>
    <lineage>
        <taxon>Eukaryota</taxon>
        <taxon>Metazoa</taxon>
        <taxon>Ecdysozoa</taxon>
        <taxon>Arthropoda</taxon>
        <taxon>Crustacea</taxon>
        <taxon>Multicrustacea</taxon>
        <taxon>Malacostraca</taxon>
        <taxon>Eumalacostraca</taxon>
        <taxon>Eucarida</taxon>
        <taxon>Decapoda</taxon>
        <taxon>Pleocyemata</taxon>
        <taxon>Brachyura</taxon>
        <taxon>Eubrachyura</taxon>
        <taxon>Portunoidea</taxon>
        <taxon>Portunidae</taxon>
        <taxon>Portuninae</taxon>
        <taxon>Scylla</taxon>
    </lineage>
</organism>
<dbReference type="Gene3D" id="2.40.10.10">
    <property type="entry name" value="Trypsin-like serine proteases"/>
    <property type="match status" value="1"/>
</dbReference>
<evidence type="ECO:0000313" key="14">
    <source>
        <dbReference type="EMBL" id="KAK8387741.1"/>
    </source>
</evidence>
<feature type="compositionally biased region" description="Basic and acidic residues" evidence="11">
    <location>
        <begin position="61"/>
        <end position="82"/>
    </location>
</feature>
<dbReference type="PROSITE" id="PS50240">
    <property type="entry name" value="TRYPSIN_DOM"/>
    <property type="match status" value="1"/>
</dbReference>
<dbReference type="InterPro" id="IPR001314">
    <property type="entry name" value="Peptidase_S1A"/>
</dbReference>
<evidence type="ECO:0000256" key="10">
    <source>
        <dbReference type="RuleBase" id="RU363034"/>
    </source>
</evidence>
<accession>A0AAW0TM78</accession>
<protein>
    <recommendedName>
        <fullName evidence="9">limulus clotting factor C</fullName>
        <ecNumber evidence="9">3.4.21.84</ecNumber>
    </recommendedName>
</protein>
<evidence type="ECO:0000259" key="13">
    <source>
        <dbReference type="PROSITE" id="PS50240"/>
    </source>
</evidence>
<evidence type="ECO:0000256" key="3">
    <source>
        <dbReference type="ARBA" id="ARBA00022729"/>
    </source>
</evidence>
<feature type="chain" id="PRO_5043754702" description="limulus clotting factor C" evidence="12">
    <location>
        <begin position="30"/>
        <end position="378"/>
    </location>
</feature>
<dbReference type="InterPro" id="IPR043504">
    <property type="entry name" value="Peptidase_S1_PA_chymotrypsin"/>
</dbReference>
<dbReference type="FunFam" id="2.40.10.10:FF:000120">
    <property type="entry name" value="Putative serine protease"/>
    <property type="match status" value="1"/>
</dbReference>
<dbReference type="GO" id="GO:0042381">
    <property type="term" value="P:hemolymph coagulation"/>
    <property type="evidence" value="ECO:0007669"/>
    <property type="project" value="UniProtKB-KW"/>
</dbReference>
<dbReference type="GO" id="GO:0004252">
    <property type="term" value="F:serine-type endopeptidase activity"/>
    <property type="evidence" value="ECO:0007669"/>
    <property type="project" value="InterPro"/>
</dbReference>
<dbReference type="PROSITE" id="PS00135">
    <property type="entry name" value="TRYPSIN_SER"/>
    <property type="match status" value="1"/>
</dbReference>
<dbReference type="InterPro" id="IPR018114">
    <property type="entry name" value="TRYPSIN_HIS"/>
</dbReference>
<dbReference type="InterPro" id="IPR009003">
    <property type="entry name" value="Peptidase_S1_PA"/>
</dbReference>
<dbReference type="PRINTS" id="PR00722">
    <property type="entry name" value="CHYMOTRYPSIN"/>
</dbReference>
<feature type="region of interest" description="Disordered" evidence="11">
    <location>
        <begin position="39"/>
        <end position="99"/>
    </location>
</feature>
<evidence type="ECO:0000256" key="2">
    <source>
        <dbReference type="ARBA" id="ARBA00022670"/>
    </source>
</evidence>
<evidence type="ECO:0000256" key="11">
    <source>
        <dbReference type="SAM" id="MobiDB-lite"/>
    </source>
</evidence>
<evidence type="ECO:0000256" key="5">
    <source>
        <dbReference type="ARBA" id="ARBA00022820"/>
    </source>
</evidence>
<dbReference type="Pfam" id="PF00089">
    <property type="entry name" value="Trypsin"/>
    <property type="match status" value="1"/>
</dbReference>
<keyword evidence="4 10" id="KW-0378">Hydrolase</keyword>
<dbReference type="PANTHER" id="PTHR24252:SF7">
    <property type="entry name" value="HYALIN"/>
    <property type="match status" value="1"/>
</dbReference>
<dbReference type="PANTHER" id="PTHR24252">
    <property type="entry name" value="ACROSIN-RELATED"/>
    <property type="match status" value="1"/>
</dbReference>
<evidence type="ECO:0000256" key="9">
    <source>
        <dbReference type="ARBA" id="ARBA00066707"/>
    </source>
</evidence>
<evidence type="ECO:0000256" key="4">
    <source>
        <dbReference type="ARBA" id="ARBA00022801"/>
    </source>
</evidence>
<comment type="caution">
    <text evidence="14">The sequence shown here is derived from an EMBL/GenBank/DDBJ whole genome shotgun (WGS) entry which is preliminary data.</text>
</comment>
<proteinExistence type="predicted"/>
<keyword evidence="7" id="KW-1015">Disulfide bond</keyword>
<evidence type="ECO:0000256" key="6">
    <source>
        <dbReference type="ARBA" id="ARBA00022825"/>
    </source>
</evidence>
<reference evidence="14 15" key="1">
    <citation type="submission" date="2023-03" db="EMBL/GenBank/DDBJ databases">
        <title>High-quality genome of Scylla paramamosain provides insights in environmental adaptation.</title>
        <authorList>
            <person name="Zhang L."/>
        </authorList>
    </citation>
    <scope>NUCLEOTIDE SEQUENCE [LARGE SCALE GENOMIC DNA]</scope>
    <source>
        <strain evidence="14">LZ_2023a</strain>
        <tissue evidence="14">Muscle</tissue>
    </source>
</reference>
<feature type="signal peptide" evidence="12">
    <location>
        <begin position="1"/>
        <end position="29"/>
    </location>
</feature>
<dbReference type="InterPro" id="IPR001254">
    <property type="entry name" value="Trypsin_dom"/>
</dbReference>
<gene>
    <name evidence="14" type="ORF">O3P69_018320</name>
</gene>
<feature type="compositionally biased region" description="Polar residues" evidence="11">
    <location>
        <begin position="83"/>
        <end position="99"/>
    </location>
</feature>
<dbReference type="AlphaFoldDB" id="A0AAW0TM78"/>